<dbReference type="InterPro" id="IPR001083">
    <property type="entry name" value="Cu_fist_DNA-bd_dom"/>
</dbReference>
<dbReference type="GO" id="GO:0006878">
    <property type="term" value="P:intracellular copper ion homeostasis"/>
    <property type="evidence" value="ECO:0007669"/>
    <property type="project" value="TreeGrafter"/>
</dbReference>
<dbReference type="InterPro" id="IPR051763">
    <property type="entry name" value="Copper_Homeo_Regul"/>
</dbReference>
<keyword evidence="11" id="KW-1185">Reference proteome</keyword>
<feature type="compositionally biased region" description="Low complexity" evidence="8">
    <location>
        <begin position="480"/>
        <end position="492"/>
    </location>
</feature>
<evidence type="ECO:0000256" key="2">
    <source>
        <dbReference type="ARBA" id="ARBA00022723"/>
    </source>
</evidence>
<dbReference type="OrthoDB" id="5600085at2759"/>
<dbReference type="Gene3D" id="3.90.430.10">
    <property type="entry name" value="Copper fist DNA-binding domain"/>
    <property type="match status" value="1"/>
</dbReference>
<dbReference type="PANTHER" id="PTHR28088:SF9">
    <property type="entry name" value="TRANSCRIPTION FACTOR GRISEA, PUTATIVE (AFU_ORTHOLOGUE AFUA_1G13190)-RELATED"/>
    <property type="match status" value="1"/>
</dbReference>
<dbReference type="HOGENOM" id="CLU_036162_0_0_1"/>
<evidence type="ECO:0000313" key="10">
    <source>
        <dbReference type="EMBL" id="EKD15863.1"/>
    </source>
</evidence>
<dbReference type="Proteomes" id="UP000006753">
    <property type="component" value="Unassembled WGS sequence"/>
</dbReference>
<name>K1X5E8_MARBU</name>
<evidence type="ECO:0000256" key="8">
    <source>
        <dbReference type="SAM" id="MobiDB-lite"/>
    </source>
</evidence>
<dbReference type="eggNOG" id="ENOG502SQDA">
    <property type="taxonomic scope" value="Eukaryota"/>
</dbReference>
<reference evidence="10 11" key="1">
    <citation type="journal article" date="2012" name="BMC Genomics">
        <title>Sequencing the genome of Marssonina brunnea reveals fungus-poplar co-evolution.</title>
        <authorList>
            <person name="Zhu S."/>
            <person name="Cao Y.-Z."/>
            <person name="Jiang C."/>
            <person name="Tan B.-Y."/>
            <person name="Wang Z."/>
            <person name="Feng S."/>
            <person name="Zhang L."/>
            <person name="Su X.-H."/>
            <person name="Brejova B."/>
            <person name="Vinar T."/>
            <person name="Xu M."/>
            <person name="Wang M.-X."/>
            <person name="Zhang S.-G."/>
            <person name="Huang M.-R."/>
            <person name="Wu R."/>
            <person name="Zhou Y."/>
        </authorList>
    </citation>
    <scope>NUCLEOTIDE SEQUENCE [LARGE SCALE GENOMIC DNA]</scope>
    <source>
        <strain evidence="10 11">MB_m1</strain>
    </source>
</reference>
<gene>
    <name evidence="10" type="ORF">MBM_05874</name>
</gene>
<feature type="region of interest" description="Disordered" evidence="8">
    <location>
        <begin position="250"/>
        <end position="344"/>
    </location>
</feature>
<evidence type="ECO:0000256" key="4">
    <source>
        <dbReference type="ARBA" id="ARBA00023008"/>
    </source>
</evidence>
<dbReference type="PRINTS" id="PR00617">
    <property type="entry name" value="COPPERFIST"/>
</dbReference>
<evidence type="ECO:0000259" key="9">
    <source>
        <dbReference type="PROSITE" id="PS50073"/>
    </source>
</evidence>
<dbReference type="EMBL" id="JH921440">
    <property type="protein sequence ID" value="EKD15863.1"/>
    <property type="molecule type" value="Genomic_DNA"/>
</dbReference>
<dbReference type="PROSITE" id="PS50073">
    <property type="entry name" value="COPPER_FIST_2"/>
    <property type="match status" value="1"/>
</dbReference>
<dbReference type="PROSITE" id="PS01119">
    <property type="entry name" value="COPPER_FIST_1"/>
    <property type="match status" value="1"/>
</dbReference>
<dbReference type="GeneID" id="18761809"/>
<dbReference type="GO" id="GO:0005634">
    <property type="term" value="C:nucleus"/>
    <property type="evidence" value="ECO:0007669"/>
    <property type="project" value="UniProtKB-SubCell"/>
</dbReference>
<feature type="domain" description="Copper-fist" evidence="9">
    <location>
        <begin position="42"/>
        <end position="82"/>
    </location>
</feature>
<dbReference type="AlphaFoldDB" id="K1X5E8"/>
<dbReference type="KEGG" id="mbe:MBM_05874"/>
<proteinExistence type="predicted"/>
<evidence type="ECO:0000256" key="1">
    <source>
        <dbReference type="ARBA" id="ARBA00004123"/>
    </source>
</evidence>
<evidence type="ECO:0000256" key="7">
    <source>
        <dbReference type="ARBA" id="ARBA00023242"/>
    </source>
</evidence>
<dbReference type="InterPro" id="IPR036395">
    <property type="entry name" value="Cu_fist_DNA-bd_dom_sf"/>
</dbReference>
<dbReference type="GO" id="GO:0006879">
    <property type="term" value="P:intracellular iron ion homeostasis"/>
    <property type="evidence" value="ECO:0007669"/>
    <property type="project" value="TreeGrafter"/>
</dbReference>
<evidence type="ECO:0000313" key="11">
    <source>
        <dbReference type="Proteomes" id="UP000006753"/>
    </source>
</evidence>
<keyword evidence="2" id="KW-0479">Metal-binding</keyword>
<dbReference type="GO" id="GO:0005507">
    <property type="term" value="F:copper ion binding"/>
    <property type="evidence" value="ECO:0007669"/>
    <property type="project" value="InterPro"/>
</dbReference>
<feature type="compositionally biased region" description="Low complexity" evidence="8">
    <location>
        <begin position="294"/>
        <end position="320"/>
    </location>
</feature>
<dbReference type="InParanoid" id="K1X5E8"/>
<feature type="region of interest" description="Disordered" evidence="8">
    <location>
        <begin position="460"/>
        <end position="495"/>
    </location>
</feature>
<sequence length="600" mass="63524">MVSSKGPFSQKCRPLAACCVVSSTLQINHKTVQRHPAERQKMPLINGMKMACEPCIRGHRSTKCNHASERLMVPVRKPGRPLSACPHPRDQPCGCGSVTAAIPRKQTCHCGSDATSQDGRSTPARLTDSTGAELSSPTRYTFKVGKPKSASGRKQSFDLANLERMDVNQVNIQQYERPQVPVHFQNGYTMAAPAPQMYGYVQQYAQMQPQFMLPLQPPTHSMQHNGANGFANGGVPNSCLDQVVESPLATQTSFSSGDSGKFVDGNVTGKEPPFENGSIPKAQNGKSCCAPKQNSHSHTSSSSSNSEVSEPPAASCCSSALSKTDSMTSTQSTPHMAPHQMPSQGGMHFSPVMYPQFAPQPTIFTYPATYGSFQNPLQPASWRQSIRTNNYSQSPIPAGQQPHDIQLAPDSLDTIHSCCCGESCQCVGCAAHPYNDATQNYVRSAYNTQQIGASESYTNRHALDGNGAATTQPQSADTVPSPTAHTPSSTTSGNCEEQSLSAADFFFVNYPFSGDGCGGDTKSCPCGDDCECLGCSIHRDPMPCAGDEGGCPCGDDCQCIGCEIHKKVGFSAALDGIAETVADGAVDGPVKGSCCGGSSG</sequence>
<evidence type="ECO:0000256" key="5">
    <source>
        <dbReference type="ARBA" id="ARBA00023015"/>
    </source>
</evidence>
<protein>
    <submittedName>
        <fullName evidence="10">Copper fist DNA binding domain-containing protein</fullName>
    </submittedName>
</protein>
<feature type="compositionally biased region" description="Polar residues" evidence="8">
    <location>
        <begin position="321"/>
        <end position="334"/>
    </location>
</feature>
<dbReference type="SMART" id="SM01090">
    <property type="entry name" value="Copper-fist"/>
    <property type="match status" value="1"/>
</dbReference>
<feature type="region of interest" description="Disordered" evidence="8">
    <location>
        <begin position="110"/>
        <end position="135"/>
    </location>
</feature>
<dbReference type="OMA" id="AFMIRIP"/>
<evidence type="ECO:0000256" key="6">
    <source>
        <dbReference type="ARBA" id="ARBA00023163"/>
    </source>
</evidence>
<keyword evidence="6" id="KW-0804">Transcription</keyword>
<dbReference type="GO" id="GO:0045944">
    <property type="term" value="P:positive regulation of transcription by RNA polymerase II"/>
    <property type="evidence" value="ECO:0007669"/>
    <property type="project" value="TreeGrafter"/>
</dbReference>
<comment type="subcellular location">
    <subcellularLocation>
        <location evidence="1">Nucleus</location>
    </subcellularLocation>
</comment>
<feature type="compositionally biased region" description="Polar residues" evidence="8">
    <location>
        <begin position="468"/>
        <end position="478"/>
    </location>
</feature>
<dbReference type="SMART" id="SM00412">
    <property type="entry name" value="Cu_FIST"/>
    <property type="match status" value="1"/>
</dbReference>
<accession>K1X5E8</accession>
<dbReference type="STRING" id="1072389.K1X5E8"/>
<organism evidence="10 11">
    <name type="scientific">Marssonina brunnea f. sp. multigermtubi (strain MB_m1)</name>
    <name type="common">Marssonina leaf spot fungus</name>
    <dbReference type="NCBI Taxonomy" id="1072389"/>
    <lineage>
        <taxon>Eukaryota</taxon>
        <taxon>Fungi</taxon>
        <taxon>Dikarya</taxon>
        <taxon>Ascomycota</taxon>
        <taxon>Pezizomycotina</taxon>
        <taxon>Leotiomycetes</taxon>
        <taxon>Helotiales</taxon>
        <taxon>Drepanopezizaceae</taxon>
        <taxon>Drepanopeziza</taxon>
    </lineage>
</organism>
<dbReference type="SUPFAM" id="SSF57879">
    <property type="entry name" value="Zinc domain conserved in yeast copper-regulated transcription factors"/>
    <property type="match status" value="1"/>
</dbReference>
<dbReference type="PANTHER" id="PTHR28088">
    <property type="entry name" value="TRANSCRIPTIONAL ACTIVATOR HAA1-RELATED"/>
    <property type="match status" value="1"/>
</dbReference>
<dbReference type="Pfam" id="PF00649">
    <property type="entry name" value="Copper-fist"/>
    <property type="match status" value="1"/>
</dbReference>
<dbReference type="GO" id="GO:0000981">
    <property type="term" value="F:DNA-binding transcription factor activity, RNA polymerase II-specific"/>
    <property type="evidence" value="ECO:0007669"/>
    <property type="project" value="TreeGrafter"/>
</dbReference>
<keyword evidence="3" id="KW-0862">Zinc</keyword>
<keyword evidence="5" id="KW-0805">Transcription regulation</keyword>
<dbReference type="GO" id="GO:0000978">
    <property type="term" value="F:RNA polymerase II cis-regulatory region sequence-specific DNA binding"/>
    <property type="evidence" value="ECO:0007669"/>
    <property type="project" value="TreeGrafter"/>
</dbReference>
<dbReference type="FunFam" id="3.90.430.10:FF:000001">
    <property type="entry name" value="Copper fist DNA-binding protein"/>
    <property type="match status" value="1"/>
</dbReference>
<keyword evidence="4" id="KW-0186">Copper</keyword>
<keyword evidence="7" id="KW-0539">Nucleus</keyword>
<evidence type="ECO:0000256" key="3">
    <source>
        <dbReference type="ARBA" id="ARBA00022833"/>
    </source>
</evidence>